<dbReference type="Proteomes" id="UP000250275">
    <property type="component" value="Unassembled WGS sequence"/>
</dbReference>
<keyword evidence="1" id="KW-1133">Transmembrane helix</keyword>
<dbReference type="EMBL" id="KQ797747">
    <property type="protein sequence ID" value="OAD46956.1"/>
    <property type="molecule type" value="Genomic_DNA"/>
</dbReference>
<protein>
    <submittedName>
        <fullName evidence="2">Uncharacterized protein</fullName>
    </submittedName>
</protein>
<evidence type="ECO:0000256" key="1">
    <source>
        <dbReference type="SAM" id="Phobius"/>
    </source>
</evidence>
<evidence type="ECO:0000313" key="3">
    <source>
        <dbReference type="Proteomes" id="UP000250275"/>
    </source>
</evidence>
<dbReference type="AlphaFoldDB" id="A0A310SBN3"/>
<sequence>MKEPGYLAIPAREAVHIVKCIPTTVIFRKTDECYNELPITLNNRSAFLKPRTHIITASGSARRCNELLRTLFKINSRWYKLTPQLSETINPPAPDPFATPRWHYEEPLSLATGGVYSEDEIENLREHIMFPVEKHSVLDNFAQGMNGNENARASLNIGNFLTETDIQRLTKSMAKKIWDRFFQIGTITSGFLGIFLIIRIIKLIINIILEGITLHQGYGWSVHLMAAVWTTLTNYIIRDRQEQKPSGSDEDAEVELNTVNPSARLVIPSPQRHTIKTFKKTTSPTRNNPAVTSTQLQKSGGFLFPREGRCDVARTS</sequence>
<name>A0A310SBN3_9HYME</name>
<dbReference type="Pfam" id="PF24664">
    <property type="entry name" value="Monjiviricetes_fusion"/>
    <property type="match status" value="1"/>
</dbReference>
<keyword evidence="1" id="KW-0472">Membrane</keyword>
<proteinExistence type="predicted"/>
<reference evidence="2 3" key="1">
    <citation type="submission" date="2015-07" db="EMBL/GenBank/DDBJ databases">
        <title>The genome of Eufriesea mexicana.</title>
        <authorList>
            <person name="Pan H."/>
            <person name="Kapheim K."/>
        </authorList>
    </citation>
    <scope>NUCLEOTIDE SEQUENCE [LARGE SCALE GENOMIC DNA]</scope>
    <source>
        <strain evidence="2">0111107269</strain>
        <tissue evidence="2">Whole body</tissue>
    </source>
</reference>
<gene>
    <name evidence="2" type="ORF">WN48_06373</name>
</gene>
<feature type="transmembrane region" description="Helical" evidence="1">
    <location>
        <begin position="181"/>
        <end position="205"/>
    </location>
</feature>
<evidence type="ECO:0000313" key="2">
    <source>
        <dbReference type="EMBL" id="OAD46956.1"/>
    </source>
</evidence>
<keyword evidence="1" id="KW-0812">Transmembrane</keyword>
<keyword evidence="3" id="KW-1185">Reference proteome</keyword>
<feature type="transmembrane region" description="Helical" evidence="1">
    <location>
        <begin position="217"/>
        <end position="237"/>
    </location>
</feature>
<organism evidence="2 3">
    <name type="scientific">Eufriesea mexicana</name>
    <dbReference type="NCBI Taxonomy" id="516756"/>
    <lineage>
        <taxon>Eukaryota</taxon>
        <taxon>Metazoa</taxon>
        <taxon>Ecdysozoa</taxon>
        <taxon>Arthropoda</taxon>
        <taxon>Hexapoda</taxon>
        <taxon>Insecta</taxon>
        <taxon>Pterygota</taxon>
        <taxon>Neoptera</taxon>
        <taxon>Endopterygota</taxon>
        <taxon>Hymenoptera</taxon>
        <taxon>Apocrita</taxon>
        <taxon>Aculeata</taxon>
        <taxon>Apoidea</taxon>
        <taxon>Anthophila</taxon>
        <taxon>Apidae</taxon>
        <taxon>Eufriesea</taxon>
    </lineage>
</organism>
<accession>A0A310SBN3</accession>